<evidence type="ECO:0000256" key="2">
    <source>
        <dbReference type="ARBA" id="ARBA00022676"/>
    </source>
</evidence>
<dbReference type="InterPro" id="IPR029057">
    <property type="entry name" value="PRTase-like"/>
</dbReference>
<gene>
    <name evidence="5" type="primary">xpt</name>
    <name evidence="8" type="ORF">IAC57_04480</name>
</gene>
<name>A0A9D1MFQ3_9FIRM</name>
<organism evidence="8 9">
    <name type="scientific">Candidatus Scatosoma pullistercoris</name>
    <dbReference type="NCBI Taxonomy" id="2840934"/>
    <lineage>
        <taxon>Bacteria</taxon>
        <taxon>Bacillati</taxon>
        <taxon>Bacillota</taxon>
        <taxon>Clostridia</taxon>
        <taxon>Candidatus Scatosoma</taxon>
    </lineage>
</organism>
<evidence type="ECO:0000256" key="4">
    <source>
        <dbReference type="ARBA" id="ARBA00022726"/>
    </source>
</evidence>
<comment type="caution">
    <text evidence="8">The sequence shown here is derived from an EMBL/GenBank/DDBJ whole genome shotgun (WGS) entry which is preliminary data.</text>
</comment>
<dbReference type="CDD" id="cd06223">
    <property type="entry name" value="PRTases_typeI"/>
    <property type="match status" value="1"/>
</dbReference>
<dbReference type="HAMAP" id="MF_01184">
    <property type="entry name" value="XPRTase"/>
    <property type="match status" value="1"/>
</dbReference>
<comment type="similarity">
    <text evidence="5">Belongs to the purine/pyrimidine phosphoribosyltransferase family. Xpt subfamily.</text>
</comment>
<sequence>MKALEEKIIREGTVLPGDVLKVGSFLNQQVDTVFLKEMAKETARLFADKPITKVLTVEASGIAFATAVAIELGVPMVFAKKHPSANVSGAQYAAPVYSFTHKTTYMISVSRDYLTPNDKVLVTDDFLANGNALKGLISIVEQAGATIAGCCAEIEKGFQGGGDELRKQGYQVESLAIVESMGDGEITFRR</sequence>
<dbReference type="GO" id="GO:0046110">
    <property type="term" value="P:xanthine metabolic process"/>
    <property type="evidence" value="ECO:0007669"/>
    <property type="project" value="UniProtKB-UniRule"/>
</dbReference>
<dbReference type="Pfam" id="PF00156">
    <property type="entry name" value="Pribosyltran"/>
    <property type="match status" value="1"/>
</dbReference>
<evidence type="ECO:0000256" key="1">
    <source>
        <dbReference type="ARBA" id="ARBA00022490"/>
    </source>
</evidence>
<dbReference type="EC" id="2.4.2.22" evidence="5 6"/>
<dbReference type="GO" id="GO:0005737">
    <property type="term" value="C:cytoplasm"/>
    <property type="evidence" value="ECO:0007669"/>
    <property type="project" value="UniProtKB-SubCell"/>
</dbReference>
<keyword evidence="3 5" id="KW-0808">Transferase</keyword>
<dbReference type="SUPFAM" id="SSF53271">
    <property type="entry name" value="PRTase-like"/>
    <property type="match status" value="1"/>
</dbReference>
<keyword evidence="2 5" id="KW-0328">Glycosyltransferase</keyword>
<comment type="subcellular location">
    <subcellularLocation>
        <location evidence="5">Cytoplasm</location>
    </subcellularLocation>
</comment>
<feature type="domain" description="Phosphoribosyltransferase" evidence="7">
    <location>
        <begin position="36"/>
        <end position="157"/>
    </location>
</feature>
<keyword evidence="1 5" id="KW-0963">Cytoplasm</keyword>
<comment type="pathway">
    <text evidence="5">Purine metabolism; XMP biosynthesis via salvage pathway; XMP from xanthine: step 1/1.</text>
</comment>
<protein>
    <recommendedName>
        <fullName evidence="5 6">Xanthine phosphoribosyltransferase</fullName>
        <shortName evidence="5">XPRTase</shortName>
        <ecNumber evidence="5 6">2.4.2.22</ecNumber>
    </recommendedName>
</protein>
<feature type="binding site" evidence="5">
    <location>
        <position position="27"/>
    </location>
    <ligand>
        <name>xanthine</name>
        <dbReference type="ChEBI" id="CHEBI:17712"/>
    </ligand>
</feature>
<dbReference type="NCBIfam" id="NF006671">
    <property type="entry name" value="PRK09219.1"/>
    <property type="match status" value="1"/>
</dbReference>
<feature type="binding site" evidence="5">
    <location>
        <position position="20"/>
    </location>
    <ligand>
        <name>xanthine</name>
        <dbReference type="ChEBI" id="CHEBI:17712"/>
    </ligand>
</feature>
<dbReference type="GO" id="GO:0000310">
    <property type="term" value="F:xanthine phosphoribosyltransferase activity"/>
    <property type="evidence" value="ECO:0007669"/>
    <property type="project" value="UniProtKB-UniRule"/>
</dbReference>
<evidence type="ECO:0000313" key="9">
    <source>
        <dbReference type="Proteomes" id="UP000824081"/>
    </source>
</evidence>
<dbReference type="InterPro" id="IPR010079">
    <property type="entry name" value="Xanthine_PRibTrfase"/>
</dbReference>
<keyword evidence="4 5" id="KW-0660">Purine salvage</keyword>
<feature type="binding site" evidence="5">
    <location>
        <position position="156"/>
    </location>
    <ligand>
        <name>xanthine</name>
        <dbReference type="ChEBI" id="CHEBI:17712"/>
    </ligand>
</feature>
<dbReference type="AlphaFoldDB" id="A0A9D1MFQ3"/>
<evidence type="ECO:0000313" key="8">
    <source>
        <dbReference type="EMBL" id="HIU59340.1"/>
    </source>
</evidence>
<comment type="subunit">
    <text evidence="5">Homodimer.</text>
</comment>
<dbReference type="Gene3D" id="3.40.50.2020">
    <property type="match status" value="1"/>
</dbReference>
<evidence type="ECO:0000256" key="3">
    <source>
        <dbReference type="ARBA" id="ARBA00022679"/>
    </source>
</evidence>
<dbReference type="PANTHER" id="PTHR43864:SF1">
    <property type="entry name" value="XANTHINE PHOSPHORIBOSYLTRANSFERASE"/>
    <property type="match status" value="1"/>
</dbReference>
<accession>A0A9D1MFQ3</accession>
<dbReference type="PANTHER" id="PTHR43864">
    <property type="entry name" value="HYPOXANTHINE/GUANINE PHOSPHORIBOSYLTRANSFERASE"/>
    <property type="match status" value="1"/>
</dbReference>
<proteinExistence type="inferred from homology"/>
<comment type="function">
    <text evidence="5">Converts the preformed base xanthine, a product of nucleic acid breakdown, to xanthosine 5'-monophosphate (XMP), so it can be reused for RNA or DNA synthesis.</text>
</comment>
<comment type="catalytic activity">
    <reaction evidence="5">
        <text>XMP + diphosphate = xanthine + 5-phospho-alpha-D-ribose 1-diphosphate</text>
        <dbReference type="Rhea" id="RHEA:10800"/>
        <dbReference type="ChEBI" id="CHEBI:17712"/>
        <dbReference type="ChEBI" id="CHEBI:33019"/>
        <dbReference type="ChEBI" id="CHEBI:57464"/>
        <dbReference type="ChEBI" id="CHEBI:58017"/>
        <dbReference type="EC" id="2.4.2.22"/>
    </reaction>
</comment>
<reference evidence="8" key="1">
    <citation type="submission" date="2020-10" db="EMBL/GenBank/DDBJ databases">
        <authorList>
            <person name="Gilroy R."/>
        </authorList>
    </citation>
    <scope>NUCLEOTIDE SEQUENCE</scope>
    <source>
        <strain evidence="8">11687</strain>
    </source>
</reference>
<dbReference type="GO" id="GO:0032265">
    <property type="term" value="P:XMP salvage"/>
    <property type="evidence" value="ECO:0007669"/>
    <property type="project" value="UniProtKB-UniRule"/>
</dbReference>
<dbReference type="EMBL" id="DVMZ01000118">
    <property type="protein sequence ID" value="HIU59340.1"/>
    <property type="molecule type" value="Genomic_DNA"/>
</dbReference>
<dbReference type="NCBIfam" id="TIGR01744">
    <property type="entry name" value="XPRTase"/>
    <property type="match status" value="1"/>
</dbReference>
<dbReference type="Proteomes" id="UP000824081">
    <property type="component" value="Unassembled WGS sequence"/>
</dbReference>
<dbReference type="InterPro" id="IPR000836">
    <property type="entry name" value="PRTase_dom"/>
</dbReference>
<evidence type="ECO:0000256" key="6">
    <source>
        <dbReference type="NCBIfam" id="TIGR01744"/>
    </source>
</evidence>
<dbReference type="InterPro" id="IPR050118">
    <property type="entry name" value="Pur/Pyrimidine_PRTase"/>
</dbReference>
<feature type="binding site" evidence="5">
    <location>
        <begin position="128"/>
        <end position="132"/>
    </location>
    <ligand>
        <name>5-phospho-alpha-D-ribose 1-diphosphate</name>
        <dbReference type="ChEBI" id="CHEBI:58017"/>
    </ligand>
</feature>
<reference evidence="8" key="2">
    <citation type="journal article" date="2021" name="PeerJ">
        <title>Extensive microbial diversity within the chicken gut microbiome revealed by metagenomics and culture.</title>
        <authorList>
            <person name="Gilroy R."/>
            <person name="Ravi A."/>
            <person name="Getino M."/>
            <person name="Pursley I."/>
            <person name="Horton D.L."/>
            <person name="Alikhan N.F."/>
            <person name="Baker D."/>
            <person name="Gharbi K."/>
            <person name="Hall N."/>
            <person name="Watson M."/>
            <person name="Adriaenssens E.M."/>
            <person name="Foster-Nyarko E."/>
            <person name="Jarju S."/>
            <person name="Secka A."/>
            <person name="Antonio M."/>
            <person name="Oren A."/>
            <person name="Chaudhuri R.R."/>
            <person name="La Ragione R."/>
            <person name="Hildebrand F."/>
            <person name="Pallen M.J."/>
        </authorList>
    </citation>
    <scope>NUCLEOTIDE SEQUENCE</scope>
    <source>
        <strain evidence="8">11687</strain>
    </source>
</reference>
<dbReference type="GO" id="GO:0006166">
    <property type="term" value="P:purine ribonucleoside salvage"/>
    <property type="evidence" value="ECO:0007669"/>
    <property type="project" value="UniProtKB-KW"/>
</dbReference>
<evidence type="ECO:0000259" key="7">
    <source>
        <dbReference type="Pfam" id="PF00156"/>
    </source>
</evidence>
<evidence type="ECO:0000256" key="5">
    <source>
        <dbReference type="HAMAP-Rule" id="MF_01184"/>
    </source>
</evidence>